<dbReference type="PANTHER" id="PTHR30572">
    <property type="entry name" value="MEMBRANE COMPONENT OF TRANSPORTER-RELATED"/>
    <property type="match status" value="1"/>
</dbReference>
<keyword evidence="2" id="KW-1003">Cell membrane</keyword>
<evidence type="ECO:0000256" key="3">
    <source>
        <dbReference type="ARBA" id="ARBA00022692"/>
    </source>
</evidence>
<dbReference type="Pfam" id="PF12704">
    <property type="entry name" value="MacB_PCD"/>
    <property type="match status" value="1"/>
</dbReference>
<feature type="domain" description="MacB-like periplasmic core" evidence="9">
    <location>
        <begin position="46"/>
        <end position="253"/>
    </location>
</feature>
<dbReference type="Proteomes" id="UP000029385">
    <property type="component" value="Unassembled WGS sequence"/>
</dbReference>
<dbReference type="InterPro" id="IPR025857">
    <property type="entry name" value="MacB_PCD"/>
</dbReference>
<evidence type="ECO:0000313" key="11">
    <source>
        <dbReference type="Proteomes" id="UP000029385"/>
    </source>
</evidence>
<evidence type="ECO:0000313" key="10">
    <source>
        <dbReference type="EMBL" id="KFN42389.1"/>
    </source>
</evidence>
<dbReference type="AlphaFoldDB" id="A0A091ATR1"/>
<dbReference type="InterPro" id="IPR050250">
    <property type="entry name" value="Macrolide_Exporter_MacB"/>
</dbReference>
<keyword evidence="5 7" id="KW-0472">Membrane</keyword>
<evidence type="ECO:0000259" key="8">
    <source>
        <dbReference type="Pfam" id="PF02687"/>
    </source>
</evidence>
<evidence type="ECO:0000259" key="9">
    <source>
        <dbReference type="Pfam" id="PF12704"/>
    </source>
</evidence>
<sequence>MEIRPILSSLLRNKTGALLIAAQVALSLAIVANALYIIRDRLAFAARPSGIPDESSLFHIDIATLKDPETPQEKIAMQKRDEEVLRAVPGVVSVTWTNMAPLTQSGWNMGLSLKREQTDSSAQTAMYFGPGSFVKTYDLKLVDGRDFTEEDVFENDPDKSEIMGENAIVTQALAKKLFPTESAVGKQIFIGNGPRAQPLRIVGVVEKLQTPWTQAGERAEISMILATRRVQSYSMFSVRTEPGQRDRVMKDAEAALLKIMPGRMVIQNKSMDEDRVDRYRDDRAVAWMLVTVTVLLLLVTASGIVGMATLWVNQRRKQIGVRRALGARRFDILRYFITENLMITTGGVAAGLVLAVALNQLLVSQLELTKLPLGYLAAGAATLWAIGVLAVYGPAWRASSISPAIATRSA</sequence>
<gene>
    <name evidence="10" type="ORF">N789_13610</name>
</gene>
<comment type="similarity">
    <text evidence="6">Belongs to the ABC-4 integral membrane protein family.</text>
</comment>
<proteinExistence type="inferred from homology"/>
<dbReference type="OrthoDB" id="9770036at2"/>
<feature type="transmembrane region" description="Helical" evidence="7">
    <location>
        <begin position="373"/>
        <end position="392"/>
    </location>
</feature>
<evidence type="ECO:0000256" key="7">
    <source>
        <dbReference type="SAM" id="Phobius"/>
    </source>
</evidence>
<dbReference type="EMBL" id="AVCI01000010">
    <property type="protein sequence ID" value="KFN42389.1"/>
    <property type="molecule type" value="Genomic_DNA"/>
</dbReference>
<name>A0A091ATR1_9GAMM</name>
<keyword evidence="3 7" id="KW-0812">Transmembrane</keyword>
<dbReference type="GO" id="GO:0022857">
    <property type="term" value="F:transmembrane transporter activity"/>
    <property type="evidence" value="ECO:0007669"/>
    <property type="project" value="TreeGrafter"/>
</dbReference>
<evidence type="ECO:0000256" key="5">
    <source>
        <dbReference type="ARBA" id="ARBA00023136"/>
    </source>
</evidence>
<protein>
    <recommendedName>
        <fullName evidence="12">ABC3 transporter permease protein domain-containing protein</fullName>
    </recommendedName>
</protein>
<evidence type="ECO:0000256" key="6">
    <source>
        <dbReference type="ARBA" id="ARBA00038076"/>
    </source>
</evidence>
<organism evidence="10 11">
    <name type="scientific">Arenimonas oryziterrae DSM 21050 = YC6267</name>
    <dbReference type="NCBI Taxonomy" id="1121015"/>
    <lineage>
        <taxon>Bacteria</taxon>
        <taxon>Pseudomonadati</taxon>
        <taxon>Pseudomonadota</taxon>
        <taxon>Gammaproteobacteria</taxon>
        <taxon>Lysobacterales</taxon>
        <taxon>Lysobacteraceae</taxon>
        <taxon>Arenimonas</taxon>
    </lineage>
</organism>
<dbReference type="GO" id="GO:0005886">
    <property type="term" value="C:plasma membrane"/>
    <property type="evidence" value="ECO:0007669"/>
    <property type="project" value="UniProtKB-SubCell"/>
</dbReference>
<comment type="caution">
    <text evidence="10">The sequence shown here is derived from an EMBL/GenBank/DDBJ whole genome shotgun (WGS) entry which is preliminary data.</text>
</comment>
<keyword evidence="4 7" id="KW-1133">Transmembrane helix</keyword>
<accession>A0A091ATR1</accession>
<dbReference type="STRING" id="1121015.GCA_000420545_02772"/>
<evidence type="ECO:0000256" key="1">
    <source>
        <dbReference type="ARBA" id="ARBA00004651"/>
    </source>
</evidence>
<dbReference type="RefSeq" id="WP_022970365.1">
    <property type="nucleotide sequence ID" value="NZ_ATVD01000007.1"/>
</dbReference>
<comment type="subcellular location">
    <subcellularLocation>
        <location evidence="1">Cell membrane</location>
        <topology evidence="1">Multi-pass membrane protein</topology>
    </subcellularLocation>
</comment>
<dbReference type="Pfam" id="PF02687">
    <property type="entry name" value="FtsX"/>
    <property type="match status" value="1"/>
</dbReference>
<keyword evidence="11" id="KW-1185">Reference proteome</keyword>
<feature type="transmembrane region" description="Helical" evidence="7">
    <location>
        <begin position="332"/>
        <end position="358"/>
    </location>
</feature>
<evidence type="ECO:0000256" key="4">
    <source>
        <dbReference type="ARBA" id="ARBA00022989"/>
    </source>
</evidence>
<dbReference type="InterPro" id="IPR003838">
    <property type="entry name" value="ABC3_permease_C"/>
</dbReference>
<dbReference type="eggNOG" id="COG0577">
    <property type="taxonomic scope" value="Bacteria"/>
</dbReference>
<feature type="domain" description="ABC3 transporter permease C-terminal" evidence="8">
    <location>
        <begin position="292"/>
        <end position="403"/>
    </location>
</feature>
<evidence type="ECO:0000256" key="2">
    <source>
        <dbReference type="ARBA" id="ARBA00022475"/>
    </source>
</evidence>
<reference evidence="10 11" key="1">
    <citation type="submission" date="2013-09" db="EMBL/GenBank/DDBJ databases">
        <title>Genome sequencing of Arenimonas oryziterrae.</title>
        <authorList>
            <person name="Chen F."/>
            <person name="Wang G."/>
        </authorList>
    </citation>
    <scope>NUCLEOTIDE SEQUENCE [LARGE SCALE GENOMIC DNA]</scope>
    <source>
        <strain evidence="10 11">YC6267</strain>
    </source>
</reference>
<dbReference type="PATRIC" id="fig|1121015.4.peg.2193"/>
<dbReference type="PANTHER" id="PTHR30572:SF4">
    <property type="entry name" value="ABC TRANSPORTER PERMEASE YTRF"/>
    <property type="match status" value="1"/>
</dbReference>
<feature type="transmembrane region" description="Helical" evidence="7">
    <location>
        <begin position="285"/>
        <end position="312"/>
    </location>
</feature>
<evidence type="ECO:0008006" key="12">
    <source>
        <dbReference type="Google" id="ProtNLM"/>
    </source>
</evidence>